<feature type="region of interest" description="Disordered" evidence="1">
    <location>
        <begin position="1"/>
        <end position="22"/>
    </location>
</feature>
<dbReference type="AlphaFoldDB" id="A0A6H5HY58"/>
<keyword evidence="3" id="KW-1185">Reference proteome</keyword>
<reference evidence="2 3" key="1">
    <citation type="submission" date="2020-02" db="EMBL/GenBank/DDBJ databases">
        <authorList>
            <person name="Ferguson B K."/>
        </authorList>
    </citation>
    <scope>NUCLEOTIDE SEQUENCE [LARGE SCALE GENOMIC DNA]</scope>
</reference>
<gene>
    <name evidence="2" type="ORF">TBRA_LOCUS834</name>
</gene>
<dbReference type="EMBL" id="CADCXV010000178">
    <property type="protein sequence ID" value="CAB0028695.1"/>
    <property type="molecule type" value="Genomic_DNA"/>
</dbReference>
<feature type="region of interest" description="Disordered" evidence="1">
    <location>
        <begin position="430"/>
        <end position="455"/>
    </location>
</feature>
<proteinExistence type="predicted"/>
<sequence>MITAMSIREGDHAHPSSSTQAQDDIVHCVPQDRAEDRALRKRQLWCCRTLDAESSSSINFQHSGLKIAVNDPLQVNSGVCGFARARRGCWFHRAELNAAIRTSRVTTAAVLAAAPLAAPTPHGARSDGMDLENWRRWSTCSYAGILLLVVGEAAGASVYTSRRLHMISRGSCPPCRAYTVGGQDEGASGGLPGFGSSTRTTCASSIVLGRHRRSGTPSTPARRHRAPRNGELEGPIWHTHLVRVLHLPNPAAAPRAHQGESSCSTDTAGGERRSPPSTSRRAHDGDGAGPLCSTSTRCRVSPVMAEMREARHVLWCAHGVVWRDPHTGQPLGEGLLIQACGRSIRVSGPAGVPGVIAPPLRAAAPPLPKTHGCEERSHVDIGVFCSGSFAHWRTPAGPAAGRHVPSYLSPQAARGSCERYRSVYRRSTHAHWAHTTHRRPERGKKSPQLSPASNQ</sequence>
<evidence type="ECO:0000313" key="2">
    <source>
        <dbReference type="EMBL" id="CAB0028695.1"/>
    </source>
</evidence>
<name>A0A6H5HY58_9HYME</name>
<protein>
    <submittedName>
        <fullName evidence="2">Uncharacterized protein</fullName>
    </submittedName>
</protein>
<organism evidence="2 3">
    <name type="scientific">Trichogramma brassicae</name>
    <dbReference type="NCBI Taxonomy" id="86971"/>
    <lineage>
        <taxon>Eukaryota</taxon>
        <taxon>Metazoa</taxon>
        <taxon>Ecdysozoa</taxon>
        <taxon>Arthropoda</taxon>
        <taxon>Hexapoda</taxon>
        <taxon>Insecta</taxon>
        <taxon>Pterygota</taxon>
        <taxon>Neoptera</taxon>
        <taxon>Endopterygota</taxon>
        <taxon>Hymenoptera</taxon>
        <taxon>Apocrita</taxon>
        <taxon>Proctotrupomorpha</taxon>
        <taxon>Chalcidoidea</taxon>
        <taxon>Trichogrammatidae</taxon>
        <taxon>Trichogramma</taxon>
    </lineage>
</organism>
<dbReference type="Proteomes" id="UP000479190">
    <property type="component" value="Unassembled WGS sequence"/>
</dbReference>
<evidence type="ECO:0000256" key="1">
    <source>
        <dbReference type="SAM" id="MobiDB-lite"/>
    </source>
</evidence>
<accession>A0A6H5HY58</accession>
<feature type="region of interest" description="Disordered" evidence="1">
    <location>
        <begin position="205"/>
        <end position="233"/>
    </location>
</feature>
<feature type="region of interest" description="Disordered" evidence="1">
    <location>
        <begin position="251"/>
        <end position="293"/>
    </location>
</feature>
<evidence type="ECO:0000313" key="3">
    <source>
        <dbReference type="Proteomes" id="UP000479190"/>
    </source>
</evidence>
<feature type="compositionally biased region" description="Basic residues" evidence="1">
    <location>
        <begin position="430"/>
        <end position="442"/>
    </location>
</feature>